<evidence type="ECO:0000256" key="2">
    <source>
        <dbReference type="ARBA" id="ARBA00017703"/>
    </source>
</evidence>
<dbReference type="GO" id="GO:0003677">
    <property type="term" value="F:DNA binding"/>
    <property type="evidence" value="ECO:0007669"/>
    <property type="project" value="InterPro"/>
</dbReference>
<dbReference type="SUPFAM" id="SSF48019">
    <property type="entry name" value="post-AAA+ oligomerization domain-like"/>
    <property type="match status" value="1"/>
</dbReference>
<proteinExistence type="inferred from homology"/>
<dbReference type="Gene3D" id="1.20.272.10">
    <property type="match status" value="1"/>
</dbReference>
<dbReference type="Pfam" id="PF06144">
    <property type="entry name" value="DNA_pol3_delta"/>
    <property type="match status" value="1"/>
</dbReference>
<evidence type="ECO:0000256" key="3">
    <source>
        <dbReference type="ARBA" id="ARBA00022679"/>
    </source>
</evidence>
<feature type="domain" description="DNA polymerase III delta N-terminal" evidence="9">
    <location>
        <begin position="21"/>
        <end position="149"/>
    </location>
</feature>
<evidence type="ECO:0000256" key="5">
    <source>
        <dbReference type="ARBA" id="ARBA00022705"/>
    </source>
</evidence>
<dbReference type="AlphaFoldDB" id="A0A437PWB2"/>
<dbReference type="InterPro" id="IPR008921">
    <property type="entry name" value="DNA_pol3_clamp-load_cplx_C"/>
</dbReference>
<dbReference type="InterPro" id="IPR048466">
    <property type="entry name" value="DNA_pol3_delta-like_C"/>
</dbReference>
<organism evidence="11 12">
    <name type="scientific">Sandaracinomonas limnophila</name>
    <dbReference type="NCBI Taxonomy" id="1862386"/>
    <lineage>
        <taxon>Bacteria</taxon>
        <taxon>Pseudomonadati</taxon>
        <taxon>Bacteroidota</taxon>
        <taxon>Cytophagia</taxon>
        <taxon>Cytophagales</taxon>
        <taxon>Flectobacillaceae</taxon>
        <taxon>Sandaracinomonas</taxon>
    </lineage>
</organism>
<dbReference type="Gene3D" id="1.10.8.60">
    <property type="match status" value="1"/>
</dbReference>
<evidence type="ECO:0000256" key="7">
    <source>
        <dbReference type="ARBA" id="ARBA00034754"/>
    </source>
</evidence>
<gene>
    <name evidence="11" type="primary">holA</name>
    <name evidence="11" type="ORF">EOJ36_00665</name>
</gene>
<dbReference type="GO" id="GO:0003887">
    <property type="term" value="F:DNA-directed DNA polymerase activity"/>
    <property type="evidence" value="ECO:0007669"/>
    <property type="project" value="UniProtKB-KW"/>
</dbReference>
<dbReference type="NCBIfam" id="TIGR01128">
    <property type="entry name" value="holA"/>
    <property type="match status" value="1"/>
</dbReference>
<dbReference type="Pfam" id="PF21694">
    <property type="entry name" value="DNA_pol3_delta_C"/>
    <property type="match status" value="1"/>
</dbReference>
<keyword evidence="6" id="KW-0239">DNA-directed DNA polymerase</keyword>
<dbReference type="PANTHER" id="PTHR34388:SF1">
    <property type="entry name" value="DNA POLYMERASE III SUBUNIT DELTA"/>
    <property type="match status" value="1"/>
</dbReference>
<evidence type="ECO:0000256" key="8">
    <source>
        <dbReference type="ARBA" id="ARBA00049244"/>
    </source>
</evidence>
<name>A0A437PWB2_9BACT</name>
<comment type="catalytic activity">
    <reaction evidence="8">
        <text>DNA(n) + a 2'-deoxyribonucleoside 5'-triphosphate = DNA(n+1) + diphosphate</text>
        <dbReference type="Rhea" id="RHEA:22508"/>
        <dbReference type="Rhea" id="RHEA-COMP:17339"/>
        <dbReference type="Rhea" id="RHEA-COMP:17340"/>
        <dbReference type="ChEBI" id="CHEBI:33019"/>
        <dbReference type="ChEBI" id="CHEBI:61560"/>
        <dbReference type="ChEBI" id="CHEBI:173112"/>
        <dbReference type="EC" id="2.7.7.7"/>
    </reaction>
</comment>
<dbReference type="RefSeq" id="WP_127802092.1">
    <property type="nucleotide sequence ID" value="NZ_SACY01000001.1"/>
</dbReference>
<dbReference type="InterPro" id="IPR010372">
    <property type="entry name" value="DNA_pol3_delta_N"/>
</dbReference>
<dbReference type="EC" id="2.7.7.7" evidence="1"/>
<comment type="caution">
    <text evidence="11">The sequence shown here is derived from an EMBL/GenBank/DDBJ whole genome shotgun (WGS) entry which is preliminary data.</text>
</comment>
<reference evidence="11 12" key="1">
    <citation type="submission" date="2019-01" db="EMBL/GenBank/DDBJ databases">
        <authorList>
            <person name="Chen W.-M."/>
        </authorList>
    </citation>
    <scope>NUCLEOTIDE SEQUENCE [LARGE SCALE GENOMIC DNA]</scope>
    <source>
        <strain evidence="11 12">FSY-15</strain>
    </source>
</reference>
<dbReference type="InterPro" id="IPR005790">
    <property type="entry name" value="DNA_polIII_delta"/>
</dbReference>
<evidence type="ECO:0000259" key="9">
    <source>
        <dbReference type="Pfam" id="PF06144"/>
    </source>
</evidence>
<dbReference type="EMBL" id="SACY01000001">
    <property type="protein sequence ID" value="RVU26540.1"/>
    <property type="molecule type" value="Genomic_DNA"/>
</dbReference>
<dbReference type="GO" id="GO:0009360">
    <property type="term" value="C:DNA polymerase III complex"/>
    <property type="evidence" value="ECO:0007669"/>
    <property type="project" value="InterPro"/>
</dbReference>
<keyword evidence="3 11" id="KW-0808">Transferase</keyword>
<evidence type="ECO:0000256" key="6">
    <source>
        <dbReference type="ARBA" id="ARBA00022932"/>
    </source>
</evidence>
<dbReference type="Gene3D" id="3.40.50.300">
    <property type="entry name" value="P-loop containing nucleotide triphosphate hydrolases"/>
    <property type="match status" value="1"/>
</dbReference>
<dbReference type="PANTHER" id="PTHR34388">
    <property type="entry name" value="DNA POLYMERASE III SUBUNIT DELTA"/>
    <property type="match status" value="1"/>
</dbReference>
<keyword evidence="4 11" id="KW-0548">Nucleotidyltransferase</keyword>
<evidence type="ECO:0000256" key="4">
    <source>
        <dbReference type="ARBA" id="ARBA00022695"/>
    </source>
</evidence>
<dbReference type="GO" id="GO:0006261">
    <property type="term" value="P:DNA-templated DNA replication"/>
    <property type="evidence" value="ECO:0007669"/>
    <property type="project" value="TreeGrafter"/>
</dbReference>
<dbReference type="InterPro" id="IPR027417">
    <property type="entry name" value="P-loop_NTPase"/>
</dbReference>
<evidence type="ECO:0000313" key="12">
    <source>
        <dbReference type="Proteomes" id="UP000282832"/>
    </source>
</evidence>
<dbReference type="OrthoDB" id="1172326at2"/>
<comment type="similarity">
    <text evidence="7">Belongs to the DNA polymerase HolA subunit family.</text>
</comment>
<keyword evidence="5" id="KW-0235">DNA replication</keyword>
<accession>A0A437PWB2</accession>
<dbReference type="SUPFAM" id="SSF52540">
    <property type="entry name" value="P-loop containing nucleoside triphosphate hydrolases"/>
    <property type="match status" value="1"/>
</dbReference>
<feature type="domain" description="DNA polymerase III delta subunit-like C-terminal" evidence="10">
    <location>
        <begin position="224"/>
        <end position="327"/>
    </location>
</feature>
<protein>
    <recommendedName>
        <fullName evidence="2">DNA polymerase III subunit delta</fullName>
        <ecNumber evidence="1">2.7.7.7</ecNumber>
    </recommendedName>
</protein>
<evidence type="ECO:0000256" key="1">
    <source>
        <dbReference type="ARBA" id="ARBA00012417"/>
    </source>
</evidence>
<evidence type="ECO:0000313" key="11">
    <source>
        <dbReference type="EMBL" id="RVU26540.1"/>
    </source>
</evidence>
<sequence>MNKSPQEVLKDIKSKNLAPIYIIHGDEPYFIDLLTDSFEANVLDESEKGFNQFIFYGKDQTLAAILSNARRFPMMAERQVILVKEASFLESIGKGKSDSKDKGIDDLKLWEEYLKNPMPSTLLVFTVKTALTDKAKIFSSVKNQAVVVSSPKVKEDKVAAWLKDYLLQNGLQINPETLDLMVSFVGTDLKRIAFEADKLIINLPKNTVVGSEEVEKYIGLSKEYNYFELQKAIAYKDVAKASKIAFHFAQQVKQNPIAPCLIQLFNFFTKVLLAHDAGNVSDSELAREIEVNPYFVRDYVIARKNYSLPKVVQILEQIKNADLKFKGILGNPSEADLWLDLSFAILH</sequence>
<dbReference type="Proteomes" id="UP000282832">
    <property type="component" value="Unassembled WGS sequence"/>
</dbReference>
<evidence type="ECO:0000259" key="10">
    <source>
        <dbReference type="Pfam" id="PF21694"/>
    </source>
</evidence>
<keyword evidence="12" id="KW-1185">Reference proteome</keyword>